<accession>A0ABW5PDE0</accession>
<evidence type="ECO:0000313" key="4">
    <source>
        <dbReference type="Proteomes" id="UP001597541"/>
    </source>
</evidence>
<keyword evidence="1" id="KW-0479">Metal-binding</keyword>
<dbReference type="PANTHER" id="PTHR38133">
    <property type="entry name" value="SLR1429 PROTEIN"/>
    <property type="match status" value="1"/>
</dbReference>
<name>A0ABW5PDE0_9BACL</name>
<dbReference type="InterPro" id="IPR007527">
    <property type="entry name" value="Znf_SWIM"/>
</dbReference>
<dbReference type="Proteomes" id="UP001597541">
    <property type="component" value="Unassembled WGS sequence"/>
</dbReference>
<dbReference type="RefSeq" id="WP_377601462.1">
    <property type="nucleotide sequence ID" value="NZ_JBHUME010000005.1"/>
</dbReference>
<keyword evidence="4" id="KW-1185">Reference proteome</keyword>
<evidence type="ECO:0000256" key="1">
    <source>
        <dbReference type="PROSITE-ProRule" id="PRU00325"/>
    </source>
</evidence>
<keyword evidence="1" id="KW-0862">Zinc</keyword>
<dbReference type="EMBL" id="JBHUME010000005">
    <property type="protein sequence ID" value="MFD2612177.1"/>
    <property type="molecule type" value="Genomic_DNA"/>
</dbReference>
<comment type="caution">
    <text evidence="3">The sequence shown here is derived from an EMBL/GenBank/DDBJ whole genome shotgun (WGS) entry which is preliminary data.</text>
</comment>
<gene>
    <name evidence="3" type="ORF">ACFSUF_07005</name>
</gene>
<proteinExistence type="predicted"/>
<dbReference type="PROSITE" id="PS50966">
    <property type="entry name" value="ZF_SWIM"/>
    <property type="match status" value="1"/>
</dbReference>
<organism evidence="3 4">
    <name type="scientific">Paenibacillus gansuensis</name>
    <dbReference type="NCBI Taxonomy" id="306542"/>
    <lineage>
        <taxon>Bacteria</taxon>
        <taxon>Bacillati</taxon>
        <taxon>Bacillota</taxon>
        <taxon>Bacilli</taxon>
        <taxon>Bacillales</taxon>
        <taxon>Paenibacillaceae</taxon>
        <taxon>Paenibacillus</taxon>
    </lineage>
</organism>
<keyword evidence="1" id="KW-0863">Zinc-finger</keyword>
<protein>
    <submittedName>
        <fullName evidence="3">SWIM zinc finger family protein</fullName>
    </submittedName>
</protein>
<dbReference type="PANTHER" id="PTHR38133:SF1">
    <property type="entry name" value="SLR1429 PROTEIN"/>
    <property type="match status" value="1"/>
</dbReference>
<reference evidence="4" key="1">
    <citation type="journal article" date="2019" name="Int. J. Syst. Evol. Microbiol.">
        <title>The Global Catalogue of Microorganisms (GCM) 10K type strain sequencing project: providing services to taxonomists for standard genome sequencing and annotation.</title>
        <authorList>
            <consortium name="The Broad Institute Genomics Platform"/>
            <consortium name="The Broad Institute Genome Sequencing Center for Infectious Disease"/>
            <person name="Wu L."/>
            <person name="Ma J."/>
        </authorList>
    </citation>
    <scope>NUCLEOTIDE SEQUENCE [LARGE SCALE GENOMIC DNA]</scope>
    <source>
        <strain evidence="4">KCTC 3950</strain>
    </source>
</reference>
<feature type="domain" description="SWIM-type" evidence="2">
    <location>
        <begin position="105"/>
        <end position="140"/>
    </location>
</feature>
<sequence>MTGNALDLSLKQWIVHLIDDETVWQAGHSIAESEQVSDFRITPGLLSAKVRGGKPRPFQVQIRGFEWTLTEKNAVTELIWNDTELQLALLEHRLPQNSENIFKAGGVSLLPSSGNMDFSCSCSHRSIPCEHAAAALSAWSRRVTEDGWMLLSLRGVDRTDLWRQLRERRRLTMVSAALDSIEPSNHDAVDNQEEEGAPRDTTTLLSYAQSRPSFWNKDTGIRELLTPFYRHISNKAEQWQSANRKEKS</sequence>
<evidence type="ECO:0000259" key="2">
    <source>
        <dbReference type="PROSITE" id="PS50966"/>
    </source>
</evidence>
<dbReference type="Pfam" id="PF04434">
    <property type="entry name" value="SWIM"/>
    <property type="match status" value="1"/>
</dbReference>
<evidence type="ECO:0000313" key="3">
    <source>
        <dbReference type="EMBL" id="MFD2612177.1"/>
    </source>
</evidence>